<comment type="caution">
    <text evidence="4">The sequence shown here is derived from an EMBL/GenBank/DDBJ whole genome shotgun (WGS) entry which is preliminary data.</text>
</comment>
<dbReference type="InterPro" id="IPR056142">
    <property type="entry name" value="DUF7725"/>
</dbReference>
<accession>A0A8T0RLN0</accession>
<feature type="region of interest" description="Disordered" evidence="2">
    <location>
        <begin position="1"/>
        <end position="35"/>
    </location>
</feature>
<dbReference type="PANTHER" id="PTHR35766:SF1">
    <property type="entry name" value="OS08G0543600 PROTEIN"/>
    <property type="match status" value="1"/>
</dbReference>
<organism evidence="4 5">
    <name type="scientific">Panicum virgatum</name>
    <name type="common">Blackwell switchgrass</name>
    <dbReference type="NCBI Taxonomy" id="38727"/>
    <lineage>
        <taxon>Eukaryota</taxon>
        <taxon>Viridiplantae</taxon>
        <taxon>Streptophyta</taxon>
        <taxon>Embryophyta</taxon>
        <taxon>Tracheophyta</taxon>
        <taxon>Spermatophyta</taxon>
        <taxon>Magnoliopsida</taxon>
        <taxon>Liliopsida</taxon>
        <taxon>Poales</taxon>
        <taxon>Poaceae</taxon>
        <taxon>PACMAD clade</taxon>
        <taxon>Panicoideae</taxon>
        <taxon>Panicodae</taxon>
        <taxon>Paniceae</taxon>
        <taxon>Panicinae</taxon>
        <taxon>Panicum</taxon>
        <taxon>Panicum sect. Hiantes</taxon>
    </lineage>
</organism>
<dbReference type="PANTHER" id="PTHR35766">
    <property type="entry name" value="OS08G0543600 PROTEIN"/>
    <property type="match status" value="1"/>
</dbReference>
<feature type="compositionally biased region" description="Basic and acidic residues" evidence="2">
    <location>
        <begin position="1"/>
        <end position="12"/>
    </location>
</feature>
<keyword evidence="1" id="KW-0175">Coiled coil</keyword>
<evidence type="ECO:0000313" key="5">
    <source>
        <dbReference type="Proteomes" id="UP000823388"/>
    </source>
</evidence>
<feature type="region of interest" description="Disordered" evidence="2">
    <location>
        <begin position="442"/>
        <end position="503"/>
    </location>
</feature>
<protein>
    <recommendedName>
        <fullName evidence="3">DUF7725 domain-containing protein</fullName>
    </recommendedName>
</protein>
<feature type="region of interest" description="Disordered" evidence="2">
    <location>
        <begin position="341"/>
        <end position="361"/>
    </location>
</feature>
<dbReference type="EMBL" id="CM029047">
    <property type="protein sequence ID" value="KAG2585499.1"/>
    <property type="molecule type" value="Genomic_DNA"/>
</dbReference>
<name>A0A8T0RLN0_PANVG</name>
<evidence type="ECO:0000256" key="1">
    <source>
        <dbReference type="SAM" id="Coils"/>
    </source>
</evidence>
<feature type="compositionally biased region" description="Basic and acidic residues" evidence="2">
    <location>
        <begin position="544"/>
        <end position="566"/>
    </location>
</feature>
<gene>
    <name evidence="4" type="ORF">PVAP13_6KG393700</name>
</gene>
<evidence type="ECO:0000313" key="4">
    <source>
        <dbReference type="EMBL" id="KAG2585499.1"/>
    </source>
</evidence>
<feature type="compositionally biased region" description="Basic and acidic residues" evidence="2">
    <location>
        <begin position="26"/>
        <end position="35"/>
    </location>
</feature>
<evidence type="ECO:0000259" key="3">
    <source>
        <dbReference type="Pfam" id="PF24851"/>
    </source>
</evidence>
<feature type="region of interest" description="Disordered" evidence="2">
    <location>
        <begin position="807"/>
        <end position="833"/>
    </location>
</feature>
<dbReference type="Pfam" id="PF24851">
    <property type="entry name" value="DUF7725"/>
    <property type="match status" value="1"/>
</dbReference>
<feature type="domain" description="DUF7725" evidence="3">
    <location>
        <begin position="622"/>
        <end position="694"/>
    </location>
</feature>
<feature type="region of interest" description="Disordered" evidence="2">
    <location>
        <begin position="544"/>
        <end position="573"/>
    </location>
</feature>
<feature type="coiled-coil region" evidence="1">
    <location>
        <begin position="64"/>
        <end position="91"/>
    </location>
</feature>
<feature type="coiled-coil region" evidence="1">
    <location>
        <begin position="195"/>
        <end position="236"/>
    </location>
</feature>
<evidence type="ECO:0000256" key="2">
    <source>
        <dbReference type="SAM" id="MobiDB-lite"/>
    </source>
</evidence>
<sequence length="833" mass="91741">METAAARKEWRAVPDAPLRSNGAEDAADHGKLGQSEDRAIYEEGAGGLDDFCAITIDGSGGLSEDILQQRLQSVVRQREELQQVEIELRAQAIAHPQIIEAQQSFQASAKEHAAAAAKLKDQLHEREQYILELEMKLNDKDRELNALKIDHQAVWANQDLLREQTKELATFSQLTAFISVEKKAHRFLHVFIRERDNSEAERAQHLKQIHDLQEHLREKESQFIALEEQHRVAQENILYKDEQLREAHAWVAQVRDMDVLQSQSLQVELRERMEQFNQYWISSQQQYAEMQQGYLHTIQQLQLELTEARERSGAQKDGLQVSREGSAESSFVQSIANSVASNGSATADGNQQLKNNGSADVSVKGNNASAVPIPSSLLGIGGYAPPVHITGLQSFMIHQGIPQPLASPNSGVPQFGSFQSQSTIQPNLHWANQQEVQIVSQPQDETNYQPSQSDQTSLQPGANNTDELSSKPSKTSHPDHLNAHGKQQQSPANVPAESTHELMKTSQVVETNVAEHVVHDEQQKAFKEQDSPSNVNIRTGMVEHQEKMTESKDERVATDKQPEPVPRKQHKHSNFSASATQIHFKNNAAEFNPNVVNQVDTVKSAAGGFGSQLPHISKEPALLDERSLLACIVRAVPAGPEGGIRISTTLPNRLGKMLAPLHWHDYKKQYGKLDDFVASHPELFVIEGDFIHLREGAQQIISATTAAAKFAAATASSAPYSSLLPSVAVTPVAQSTRQKRGPAVDSRSSAIPSGNGFTDQFNIIQGVSDVTISGKVRNTQDNGFLDEVQTGQPSMHTAAVNGVRHDKGASNIRHGYGGKQQGRSTGAAYISRR</sequence>
<dbReference type="Proteomes" id="UP000823388">
    <property type="component" value="Chromosome 6K"/>
</dbReference>
<dbReference type="AlphaFoldDB" id="A0A8T0RLN0"/>
<feature type="compositionally biased region" description="Polar residues" evidence="2">
    <location>
        <begin position="442"/>
        <end position="475"/>
    </location>
</feature>
<reference evidence="4 5" key="1">
    <citation type="submission" date="2020-05" db="EMBL/GenBank/DDBJ databases">
        <title>WGS assembly of Panicum virgatum.</title>
        <authorList>
            <person name="Lovell J.T."/>
            <person name="Jenkins J."/>
            <person name="Shu S."/>
            <person name="Juenger T.E."/>
            <person name="Schmutz J."/>
        </authorList>
    </citation>
    <scope>NUCLEOTIDE SEQUENCE [LARGE SCALE GENOMIC DNA]</scope>
    <source>
        <strain evidence="5">cv. AP13</strain>
    </source>
</reference>
<feature type="region of interest" description="Disordered" evidence="2">
    <location>
        <begin position="732"/>
        <end position="752"/>
    </location>
</feature>
<proteinExistence type="predicted"/>
<keyword evidence="5" id="KW-1185">Reference proteome</keyword>